<proteinExistence type="inferred from homology"/>
<dbReference type="Pfam" id="PF00307">
    <property type="entry name" value="CH"/>
    <property type="match status" value="1"/>
</dbReference>
<dbReference type="AlphaFoldDB" id="A0AAV2MKL4"/>
<feature type="compositionally biased region" description="Basic and acidic residues" evidence="4">
    <location>
        <begin position="327"/>
        <end position="349"/>
    </location>
</feature>
<dbReference type="InterPro" id="IPR050540">
    <property type="entry name" value="F-actin_Monoox_Mical"/>
</dbReference>
<accession>A0AAV2MKL4</accession>
<feature type="domain" description="Calponin-homology (CH)" evidence="5">
    <location>
        <begin position="214"/>
        <end position="321"/>
    </location>
</feature>
<evidence type="ECO:0000313" key="7">
    <source>
        <dbReference type="Proteomes" id="UP001497482"/>
    </source>
</evidence>
<keyword evidence="2" id="KW-0175">Coiled coil</keyword>
<dbReference type="PROSITE" id="PS50021">
    <property type="entry name" value="CH"/>
    <property type="match status" value="1"/>
</dbReference>
<dbReference type="EMBL" id="OZ035830">
    <property type="protein sequence ID" value="CAL1613938.1"/>
    <property type="molecule type" value="Genomic_DNA"/>
</dbReference>
<evidence type="ECO:0000313" key="6">
    <source>
        <dbReference type="EMBL" id="CAL1613938.1"/>
    </source>
</evidence>
<dbReference type="CDD" id="cd21200">
    <property type="entry name" value="CH_SMTN-like"/>
    <property type="match status" value="1"/>
</dbReference>
<feature type="compositionally biased region" description="Basic and acidic residues" evidence="4">
    <location>
        <begin position="362"/>
        <end position="379"/>
    </location>
</feature>
<dbReference type="PANTHER" id="PTHR23167:SF85">
    <property type="entry name" value="SMOOTHELIN-LIKE 1 ISOFORM X1"/>
    <property type="match status" value="1"/>
</dbReference>
<evidence type="ECO:0000256" key="1">
    <source>
        <dbReference type="ARBA" id="ARBA00022553"/>
    </source>
</evidence>
<dbReference type="InterPro" id="IPR036872">
    <property type="entry name" value="CH_dom_sf"/>
</dbReference>
<evidence type="ECO:0000256" key="4">
    <source>
        <dbReference type="SAM" id="MobiDB-lite"/>
    </source>
</evidence>
<evidence type="ECO:0000259" key="5">
    <source>
        <dbReference type="PROSITE" id="PS50021"/>
    </source>
</evidence>
<organism evidence="6 7">
    <name type="scientific">Knipowitschia caucasica</name>
    <name type="common">Caucasian dwarf goby</name>
    <name type="synonym">Pomatoschistus caucasicus</name>
    <dbReference type="NCBI Taxonomy" id="637954"/>
    <lineage>
        <taxon>Eukaryota</taxon>
        <taxon>Metazoa</taxon>
        <taxon>Chordata</taxon>
        <taxon>Craniata</taxon>
        <taxon>Vertebrata</taxon>
        <taxon>Euteleostomi</taxon>
        <taxon>Actinopterygii</taxon>
        <taxon>Neopterygii</taxon>
        <taxon>Teleostei</taxon>
        <taxon>Neoteleostei</taxon>
        <taxon>Acanthomorphata</taxon>
        <taxon>Gobiaria</taxon>
        <taxon>Gobiiformes</taxon>
        <taxon>Gobioidei</taxon>
        <taxon>Gobiidae</taxon>
        <taxon>Gobiinae</taxon>
        <taxon>Knipowitschia</taxon>
    </lineage>
</organism>
<feature type="compositionally biased region" description="Low complexity" evidence="4">
    <location>
        <begin position="157"/>
        <end position="175"/>
    </location>
</feature>
<evidence type="ECO:0000256" key="3">
    <source>
        <dbReference type="ARBA" id="ARBA00061655"/>
    </source>
</evidence>
<reference evidence="6 7" key="1">
    <citation type="submission" date="2024-04" db="EMBL/GenBank/DDBJ databases">
        <authorList>
            <person name="Waldvogel A.-M."/>
            <person name="Schoenle A."/>
        </authorList>
    </citation>
    <scope>NUCLEOTIDE SEQUENCE [LARGE SCALE GENOMIC DNA]</scope>
</reference>
<keyword evidence="1" id="KW-0597">Phosphoprotein</keyword>
<name>A0AAV2MKL4_KNICA</name>
<keyword evidence="7" id="KW-1185">Reference proteome</keyword>
<dbReference type="FunFam" id="1.10.418.10:FF:000009">
    <property type="entry name" value="smoothelin isoform X2"/>
    <property type="match status" value="1"/>
</dbReference>
<feature type="compositionally biased region" description="Basic and acidic residues" evidence="4">
    <location>
        <begin position="1"/>
        <end position="74"/>
    </location>
</feature>
<dbReference type="SUPFAM" id="SSF47576">
    <property type="entry name" value="Calponin-homology domain, CH-domain"/>
    <property type="match status" value="1"/>
</dbReference>
<protein>
    <recommendedName>
        <fullName evidence="5">Calponin-homology (CH) domain-containing protein</fullName>
    </recommendedName>
</protein>
<comment type="similarity">
    <text evidence="3">Belongs to the smoothelin family.</text>
</comment>
<feature type="compositionally biased region" description="Basic and acidic residues" evidence="4">
    <location>
        <begin position="81"/>
        <end position="151"/>
    </location>
</feature>
<dbReference type="SMART" id="SM00033">
    <property type="entry name" value="CH"/>
    <property type="match status" value="1"/>
</dbReference>
<sequence length="390" mass="43370">MDEEQHRAESPEEKTQCDETDKDQITDAALEEKALPKTGEEGTNKEQELEAKTDGDDKGGETEETKSADEKEQSETASEAQENRQDNTRTEDESKTEQTQECTKKEENTPTHDDRGKNVGSKETETKTPKGKDSDVKQDINKKGKTEGSEKPKKKSGPSASALAALSRPRNSARSGRASNKKDLIAKFQQGAPETPVPRNFKLQRSATAGSTGATIKQKILQWCISKTRNYEGVKVENFSSSWCDGMAFCALIHRFFPDAFDFSSLNPKERERNFTLAFQTAETLADCCPLLEVSDMLLMGNHPDPMCVFTYVQSLCHSLSKIEKQRKDSAEKENAANKEEEGAQKETQEISGETEGTKAMSESHETTREEEDVVKTDETDTQAVVEEES</sequence>
<dbReference type="InterPro" id="IPR001715">
    <property type="entry name" value="CH_dom"/>
</dbReference>
<dbReference type="Gene3D" id="1.10.418.10">
    <property type="entry name" value="Calponin-like domain"/>
    <property type="match status" value="1"/>
</dbReference>
<dbReference type="Proteomes" id="UP001497482">
    <property type="component" value="Chromosome 8"/>
</dbReference>
<dbReference type="PANTHER" id="PTHR23167">
    <property type="entry name" value="CALPONIN HOMOLOGY DOMAIN-CONTAINING PROTEIN DDB_G0272472-RELATED"/>
    <property type="match status" value="1"/>
</dbReference>
<feature type="region of interest" description="Disordered" evidence="4">
    <location>
        <begin position="327"/>
        <end position="390"/>
    </location>
</feature>
<evidence type="ECO:0000256" key="2">
    <source>
        <dbReference type="ARBA" id="ARBA00023054"/>
    </source>
</evidence>
<gene>
    <name evidence="6" type="ORF">KC01_LOCUS40057</name>
</gene>
<feature type="region of interest" description="Disordered" evidence="4">
    <location>
        <begin position="1"/>
        <end position="180"/>
    </location>
</feature>